<reference evidence="3 4" key="1">
    <citation type="submission" date="2018-04" db="EMBL/GenBank/DDBJ databases">
        <title>Adhaeribacter sp. HMF7616 genome sequencing and assembly.</title>
        <authorList>
            <person name="Kang H."/>
            <person name="Kang J."/>
            <person name="Cha I."/>
            <person name="Kim H."/>
            <person name="Joh K."/>
        </authorList>
    </citation>
    <scope>NUCLEOTIDE SEQUENCE [LARGE SCALE GENOMIC DNA]</scope>
    <source>
        <strain evidence="3 4">HMF7616</strain>
    </source>
</reference>
<evidence type="ECO:0000313" key="3">
    <source>
        <dbReference type="EMBL" id="RDC63726.1"/>
    </source>
</evidence>
<dbReference type="NCBIfam" id="TIGR04183">
    <property type="entry name" value="Por_Secre_tail"/>
    <property type="match status" value="1"/>
</dbReference>
<organism evidence="3 4">
    <name type="scientific">Adhaeribacter pallidiroseus</name>
    <dbReference type="NCBI Taxonomy" id="2072847"/>
    <lineage>
        <taxon>Bacteria</taxon>
        <taxon>Pseudomonadati</taxon>
        <taxon>Bacteroidota</taxon>
        <taxon>Cytophagia</taxon>
        <taxon>Cytophagales</taxon>
        <taxon>Hymenobacteraceae</taxon>
        <taxon>Adhaeribacter</taxon>
    </lineage>
</organism>
<dbReference type="OrthoDB" id="9805017at2"/>
<dbReference type="PANTHER" id="PTHR42754:SF1">
    <property type="entry name" value="LIPOPROTEIN"/>
    <property type="match status" value="1"/>
</dbReference>
<keyword evidence="3" id="KW-0378">Hydrolase</keyword>
<dbReference type="PANTHER" id="PTHR42754">
    <property type="entry name" value="ENDOGLUCANASE"/>
    <property type="match status" value="1"/>
</dbReference>
<gene>
    <name evidence="3" type="ORF">AHMF7616_02334</name>
</gene>
<feature type="domain" description="Secretion system C-terminal sorting" evidence="2">
    <location>
        <begin position="928"/>
        <end position="998"/>
    </location>
</feature>
<comment type="caution">
    <text evidence="3">The sequence shown here is derived from an EMBL/GenBank/DDBJ whole genome shotgun (WGS) entry which is preliminary data.</text>
</comment>
<dbReference type="AlphaFoldDB" id="A0A369QKH5"/>
<dbReference type="Proteomes" id="UP000253919">
    <property type="component" value="Unassembled WGS sequence"/>
</dbReference>
<proteinExistence type="predicted"/>
<accession>A0A369QKH5</accession>
<evidence type="ECO:0000256" key="1">
    <source>
        <dbReference type="SAM" id="SignalP"/>
    </source>
</evidence>
<name>A0A369QKH5_9BACT</name>
<dbReference type="EMBL" id="QASA01000001">
    <property type="protein sequence ID" value="RDC63726.1"/>
    <property type="molecule type" value="Genomic_DNA"/>
</dbReference>
<keyword evidence="3" id="KW-0326">Glycosidase</keyword>
<dbReference type="Gene3D" id="2.60.40.10">
    <property type="entry name" value="Immunoglobulins"/>
    <property type="match status" value="2"/>
</dbReference>
<dbReference type="InterPro" id="IPR035986">
    <property type="entry name" value="PKD_dom_sf"/>
</dbReference>
<feature type="chain" id="PRO_5016801891" evidence="1">
    <location>
        <begin position="25"/>
        <end position="1007"/>
    </location>
</feature>
<dbReference type="InterPro" id="IPR026444">
    <property type="entry name" value="Secre_tail"/>
</dbReference>
<dbReference type="GO" id="GO:0008843">
    <property type="term" value="F:endochitinase activity"/>
    <property type="evidence" value="ECO:0007669"/>
    <property type="project" value="UniProtKB-EC"/>
</dbReference>
<evidence type="ECO:0000313" key="4">
    <source>
        <dbReference type="Proteomes" id="UP000253919"/>
    </source>
</evidence>
<dbReference type="SUPFAM" id="SSF49299">
    <property type="entry name" value="PKD domain"/>
    <property type="match status" value="2"/>
</dbReference>
<evidence type="ECO:0000259" key="2">
    <source>
        <dbReference type="Pfam" id="PF18962"/>
    </source>
</evidence>
<keyword evidence="1" id="KW-0732">Signal</keyword>
<sequence length="1007" mass="106277">MKKIFTRASLIFLVSFHFAGSSFAQESFSKVWDKTYGGSKADILQVHQPTKDGGYILGGSSDSPVSGTKTVDIKGKQDFWIIKIDAAGNKQWDKTFGGSGSDYLQAIQQTSDGGFIVGGSSDSPVSGDRTAATAGKQDYWVLKLDASGNKTWDKAYGSTSNDFLKSLAQTKDGGYILGGTSDSPVGGKIGFNKTAASKGEHDYWLVKIDALGAKKWDKTFGGSSFDYLQAVQQTTDGGYMLGGHSYSPVSGNKSTASKGYGDFWVLKTDTDGNLEWDKTLGGNLDEIFTAMVPTKDGGYLVGGISKSAVSGDKTEASRGFGDYWLVKLDASGTKKWDKTIGGKNNDYLQNLIATTDGGFMLGGTSSSPISGDKTSASNGNADFWIVQTNANGVKIWDKTLGGSGYDNLQSLQQTAAGTYVLAGTSNSATGTDKTAASKGETDFWLMNISSEEPKGPTIINQKVESFTLVNADTELDILTITDGMTLNLATLPTRNLNIRTNTSTNTVDSVSFRLSGPETRNYAEAVAPFVLFGTVGKNYNAWVPTLGNYQLESQIYSAATDSDTVGTPLAISFSVIDQKDTTQTQLPVASAGSDITITLPSNTVSLNGSAIDTDGTIASYSWSQVSGPTTASFNSKVIAKPIVGSLVTGTYVFSLVAIDDKNNTSAADQVTVTVNANVAGPIASAGDDQTITLPSSTVSLNGSGTDAAGNTISLYTWSQVSGPSTASFNSKIIAKPIVGSLIAGTYVFSLVVTNNQSVVSKADQVTIKVNNSVVTPSSLVFTLVNADTDKDIITIKEGTIVNLATLPTKNLNIRIDAYPMTVKSIKLALSGRWTVNKTEAAPYTLFGDEKNSDGSTNFAGVVFPLGDYTLKATPYAGTNASGTMGTPLTINFKVINQATSTVSTLPTSATATNSNSSVTANTVSLSSYPNPFQAQTTIQFTFAQEEEYKLEVYDLSGNLVSRLKAAKAIAGENVQVTWDASQNKEGIYVIRLTTKNAVQHLRVVRGK</sequence>
<dbReference type="Pfam" id="PF22352">
    <property type="entry name" value="K319L-like_PKD"/>
    <property type="match status" value="2"/>
</dbReference>
<keyword evidence="4" id="KW-1185">Reference proteome</keyword>
<dbReference type="Pfam" id="PF18962">
    <property type="entry name" value="Por_Secre_tail"/>
    <property type="match status" value="1"/>
</dbReference>
<dbReference type="RefSeq" id="WP_115372976.1">
    <property type="nucleotide sequence ID" value="NZ_QASA01000001.1"/>
</dbReference>
<protein>
    <submittedName>
        <fullName evidence="3">Chitinase</fullName>
        <ecNumber evidence="3">3.2.1.14</ecNumber>
    </submittedName>
</protein>
<dbReference type="InterPro" id="IPR013783">
    <property type="entry name" value="Ig-like_fold"/>
</dbReference>
<dbReference type="Gene3D" id="2.60.40.4070">
    <property type="match status" value="1"/>
</dbReference>
<feature type="signal peptide" evidence="1">
    <location>
        <begin position="1"/>
        <end position="24"/>
    </location>
</feature>
<dbReference type="EC" id="3.2.1.14" evidence="3"/>